<comment type="caution">
    <text evidence="1">The sequence shown here is derived from an EMBL/GenBank/DDBJ whole genome shotgun (WGS) entry which is preliminary data.</text>
</comment>
<gene>
    <name evidence="1" type="ORF">B0T24DRAFT_150744</name>
</gene>
<evidence type="ECO:0000313" key="1">
    <source>
        <dbReference type="EMBL" id="KAK3379297.1"/>
    </source>
</evidence>
<dbReference type="AlphaFoldDB" id="A0AAE0KN82"/>
<sequence>MASTLRRGFPVLAVSDPLRVPLAMSFARMFTHPPLSALYLKGERAFRPLPSHHPQKHQHLLPTDGTWSKQSWSSFDSRPFESVLPTWTVRLMIHSETRIPGAKPTVTLNEPWGPMHARACVNLAARNCFTANETIQQARVGRTAELTRFTVVGERTCVSLCLPFAFAAKQHLGLLGRALQTSACMDEVRCSPCASAVTTELRRHELGVVSDPTPPNQHSLGMECKWSRSVVSFGYVLEPTAPPMLPAVAFVLPSIEYDGRESRCRKR</sequence>
<protein>
    <submittedName>
        <fullName evidence="1">Uncharacterized protein</fullName>
    </submittedName>
</protein>
<accession>A0AAE0KN82</accession>
<dbReference type="Proteomes" id="UP001287356">
    <property type="component" value="Unassembled WGS sequence"/>
</dbReference>
<dbReference type="EMBL" id="JAULSN010000002">
    <property type="protein sequence ID" value="KAK3379297.1"/>
    <property type="molecule type" value="Genomic_DNA"/>
</dbReference>
<reference evidence="1" key="2">
    <citation type="submission" date="2023-06" db="EMBL/GenBank/DDBJ databases">
        <authorList>
            <consortium name="Lawrence Berkeley National Laboratory"/>
            <person name="Haridas S."/>
            <person name="Hensen N."/>
            <person name="Bonometti L."/>
            <person name="Westerberg I."/>
            <person name="Brannstrom I.O."/>
            <person name="Guillou S."/>
            <person name="Cros-Aarteil S."/>
            <person name="Calhoun S."/>
            <person name="Kuo A."/>
            <person name="Mondo S."/>
            <person name="Pangilinan J."/>
            <person name="Riley R."/>
            <person name="Labutti K."/>
            <person name="Andreopoulos B."/>
            <person name="Lipzen A."/>
            <person name="Chen C."/>
            <person name="Yanf M."/>
            <person name="Daum C."/>
            <person name="Ng V."/>
            <person name="Clum A."/>
            <person name="Steindorff A."/>
            <person name="Ohm R."/>
            <person name="Martin F."/>
            <person name="Silar P."/>
            <person name="Natvig D."/>
            <person name="Lalanne C."/>
            <person name="Gautier V."/>
            <person name="Ament-Velasquez S.L."/>
            <person name="Kruys A."/>
            <person name="Hutchinson M.I."/>
            <person name="Powell A.J."/>
            <person name="Barry K."/>
            <person name="Miller A.N."/>
            <person name="Grigoriev I.V."/>
            <person name="Debuchy R."/>
            <person name="Gladieux P."/>
            <person name="Thoren M.H."/>
            <person name="Johannesson H."/>
        </authorList>
    </citation>
    <scope>NUCLEOTIDE SEQUENCE</scope>
    <source>
        <strain evidence="1">CBS 958.72</strain>
    </source>
</reference>
<evidence type="ECO:0000313" key="2">
    <source>
        <dbReference type="Proteomes" id="UP001287356"/>
    </source>
</evidence>
<organism evidence="1 2">
    <name type="scientific">Lasiosphaeria ovina</name>
    <dbReference type="NCBI Taxonomy" id="92902"/>
    <lineage>
        <taxon>Eukaryota</taxon>
        <taxon>Fungi</taxon>
        <taxon>Dikarya</taxon>
        <taxon>Ascomycota</taxon>
        <taxon>Pezizomycotina</taxon>
        <taxon>Sordariomycetes</taxon>
        <taxon>Sordariomycetidae</taxon>
        <taxon>Sordariales</taxon>
        <taxon>Lasiosphaeriaceae</taxon>
        <taxon>Lasiosphaeria</taxon>
    </lineage>
</organism>
<reference evidence="1" key="1">
    <citation type="journal article" date="2023" name="Mol. Phylogenet. Evol.">
        <title>Genome-scale phylogeny and comparative genomics of the fungal order Sordariales.</title>
        <authorList>
            <person name="Hensen N."/>
            <person name="Bonometti L."/>
            <person name="Westerberg I."/>
            <person name="Brannstrom I.O."/>
            <person name="Guillou S."/>
            <person name="Cros-Aarteil S."/>
            <person name="Calhoun S."/>
            <person name="Haridas S."/>
            <person name="Kuo A."/>
            <person name="Mondo S."/>
            <person name="Pangilinan J."/>
            <person name="Riley R."/>
            <person name="LaButti K."/>
            <person name="Andreopoulos B."/>
            <person name="Lipzen A."/>
            <person name="Chen C."/>
            <person name="Yan M."/>
            <person name="Daum C."/>
            <person name="Ng V."/>
            <person name="Clum A."/>
            <person name="Steindorff A."/>
            <person name="Ohm R.A."/>
            <person name="Martin F."/>
            <person name="Silar P."/>
            <person name="Natvig D.O."/>
            <person name="Lalanne C."/>
            <person name="Gautier V."/>
            <person name="Ament-Velasquez S.L."/>
            <person name="Kruys A."/>
            <person name="Hutchinson M.I."/>
            <person name="Powell A.J."/>
            <person name="Barry K."/>
            <person name="Miller A.N."/>
            <person name="Grigoriev I.V."/>
            <person name="Debuchy R."/>
            <person name="Gladieux P."/>
            <person name="Hiltunen Thoren M."/>
            <person name="Johannesson H."/>
        </authorList>
    </citation>
    <scope>NUCLEOTIDE SEQUENCE</scope>
    <source>
        <strain evidence="1">CBS 958.72</strain>
    </source>
</reference>
<proteinExistence type="predicted"/>
<keyword evidence="2" id="KW-1185">Reference proteome</keyword>
<name>A0AAE0KN82_9PEZI</name>